<keyword evidence="2" id="KW-0342">GTP-binding</keyword>
<dbReference type="InterPro" id="IPR027417">
    <property type="entry name" value="P-loop_NTPase"/>
</dbReference>
<keyword evidence="1" id="KW-0547">Nucleotide-binding</keyword>
<dbReference type="SUPFAM" id="SSF52540">
    <property type="entry name" value="P-loop containing nucleoside triphosphate hydrolases"/>
    <property type="match status" value="1"/>
</dbReference>
<dbReference type="PROSITE" id="PS51419">
    <property type="entry name" value="RAB"/>
    <property type="match status" value="1"/>
</dbReference>
<gene>
    <name evidence="4" type="ORF">TL16_g06543</name>
</gene>
<dbReference type="Proteomes" id="UP001162640">
    <property type="component" value="Unassembled WGS sequence"/>
</dbReference>
<dbReference type="InterPro" id="IPR005225">
    <property type="entry name" value="Small_GTP-bd"/>
</dbReference>
<evidence type="ECO:0000256" key="2">
    <source>
        <dbReference type="ARBA" id="ARBA00023134"/>
    </source>
</evidence>
<dbReference type="SMART" id="SM00174">
    <property type="entry name" value="RHO"/>
    <property type="match status" value="1"/>
</dbReference>
<name>A0A9W7AP21_9STRA</name>
<dbReference type="SMART" id="SM00175">
    <property type="entry name" value="RAB"/>
    <property type="match status" value="1"/>
</dbReference>
<dbReference type="SMART" id="SM00173">
    <property type="entry name" value="RAS"/>
    <property type="match status" value="1"/>
</dbReference>
<dbReference type="Pfam" id="PF00071">
    <property type="entry name" value="Ras"/>
    <property type="match status" value="1"/>
</dbReference>
<evidence type="ECO:0000256" key="1">
    <source>
        <dbReference type="ARBA" id="ARBA00022741"/>
    </source>
</evidence>
<dbReference type="InterPro" id="IPR050227">
    <property type="entry name" value="Rab"/>
</dbReference>
<evidence type="ECO:0000313" key="5">
    <source>
        <dbReference type="Proteomes" id="UP001162640"/>
    </source>
</evidence>
<sequence length="245" mass="27076">MSYEDAKFNEEKSTLDGGEDSIVPMAPSNMVGLAGKLGSNQMETSHVPRLVLRCKVSIVGDQSVGKSAITQMFHSGGHMYPKNYIMTTSVDFCMKEVKIPETNASVELFLFDCAGQSIFNQREISSKHWDGTSFVICVYDVSNRESFQSVQMWLQKVRSVRPNTGGGPLPGVLVANKIDLREGGINSRAVVDSQEGFNLAQQCGLEYFECSAMTGRDIDKPFNYIASQFHGNYESTVRRANALNE</sequence>
<proteinExistence type="predicted"/>
<evidence type="ECO:0000256" key="3">
    <source>
        <dbReference type="SAM" id="MobiDB-lite"/>
    </source>
</evidence>
<dbReference type="NCBIfam" id="TIGR00231">
    <property type="entry name" value="small_GTP"/>
    <property type="match status" value="1"/>
</dbReference>
<feature type="compositionally biased region" description="Basic and acidic residues" evidence="3">
    <location>
        <begin position="1"/>
        <end position="14"/>
    </location>
</feature>
<dbReference type="GO" id="GO:0005525">
    <property type="term" value="F:GTP binding"/>
    <property type="evidence" value="ECO:0007669"/>
    <property type="project" value="UniProtKB-KW"/>
</dbReference>
<reference evidence="5" key="1">
    <citation type="journal article" date="2023" name="Commun. Biol.">
        <title>Genome analysis of Parmales, the sister group of diatoms, reveals the evolutionary specialization of diatoms from phago-mixotrophs to photoautotrophs.</title>
        <authorList>
            <person name="Ban H."/>
            <person name="Sato S."/>
            <person name="Yoshikawa S."/>
            <person name="Yamada K."/>
            <person name="Nakamura Y."/>
            <person name="Ichinomiya M."/>
            <person name="Sato N."/>
            <person name="Blanc-Mathieu R."/>
            <person name="Endo H."/>
            <person name="Kuwata A."/>
            <person name="Ogata H."/>
        </authorList>
    </citation>
    <scope>NUCLEOTIDE SEQUENCE [LARGE SCALE GENOMIC DNA]</scope>
</reference>
<dbReference type="PRINTS" id="PR00449">
    <property type="entry name" value="RASTRNSFRMNG"/>
</dbReference>
<dbReference type="GO" id="GO:0003924">
    <property type="term" value="F:GTPase activity"/>
    <property type="evidence" value="ECO:0007669"/>
    <property type="project" value="InterPro"/>
</dbReference>
<protein>
    <submittedName>
        <fullName evidence="4">Uncharacterized protein</fullName>
    </submittedName>
</protein>
<dbReference type="Gene3D" id="3.40.50.300">
    <property type="entry name" value="P-loop containing nucleotide triphosphate hydrolases"/>
    <property type="match status" value="1"/>
</dbReference>
<dbReference type="PROSITE" id="PS51421">
    <property type="entry name" value="RAS"/>
    <property type="match status" value="1"/>
</dbReference>
<dbReference type="PANTHER" id="PTHR47977">
    <property type="entry name" value="RAS-RELATED PROTEIN RAB"/>
    <property type="match status" value="1"/>
</dbReference>
<comment type="caution">
    <text evidence="4">The sequence shown here is derived from an EMBL/GenBank/DDBJ whole genome shotgun (WGS) entry which is preliminary data.</text>
</comment>
<evidence type="ECO:0000313" key="4">
    <source>
        <dbReference type="EMBL" id="GMH74741.1"/>
    </source>
</evidence>
<accession>A0A9W7AP21</accession>
<feature type="region of interest" description="Disordered" evidence="3">
    <location>
        <begin position="1"/>
        <end position="21"/>
    </location>
</feature>
<dbReference type="AlphaFoldDB" id="A0A9W7AP21"/>
<organism evidence="4 5">
    <name type="scientific">Triparma laevis f. inornata</name>
    <dbReference type="NCBI Taxonomy" id="1714386"/>
    <lineage>
        <taxon>Eukaryota</taxon>
        <taxon>Sar</taxon>
        <taxon>Stramenopiles</taxon>
        <taxon>Ochrophyta</taxon>
        <taxon>Bolidophyceae</taxon>
        <taxon>Parmales</taxon>
        <taxon>Triparmaceae</taxon>
        <taxon>Triparma</taxon>
    </lineage>
</organism>
<dbReference type="FunFam" id="3.40.50.300:FF:001447">
    <property type="entry name" value="Ras-related protein Rab-1B"/>
    <property type="match status" value="1"/>
</dbReference>
<dbReference type="InterPro" id="IPR001806">
    <property type="entry name" value="Small_GTPase"/>
</dbReference>
<dbReference type="EMBL" id="BLQM01000199">
    <property type="protein sequence ID" value="GMH74741.1"/>
    <property type="molecule type" value="Genomic_DNA"/>
</dbReference>